<feature type="domain" description="RNA polymerase sigma-70 region 2" evidence="5">
    <location>
        <begin position="23"/>
        <end position="87"/>
    </location>
</feature>
<dbReference type="InterPro" id="IPR039425">
    <property type="entry name" value="RNA_pol_sigma-70-like"/>
</dbReference>
<proteinExistence type="inferred from homology"/>
<sequence length="196" mass="23360">MVNTNIDIPGLKNGNKKAFEVIYQDFFDMLFYLAVGYLQDRERARELVQDAFMKLWEHRETISNKTNIKNYLYTIVKNSCLNDLREQEIIARNNREYLIPELKYRQEALEAFAASYNEVESLLEIVEKSIDDLPEDIRITFRLNRYENLTYKEISQKLDISPKTVEARISKALKILRCDLKEYLPLVQLFFVFLRL</sequence>
<dbReference type="PANTHER" id="PTHR43133:SF46">
    <property type="entry name" value="RNA POLYMERASE SIGMA-70 FACTOR ECF SUBFAMILY"/>
    <property type="match status" value="1"/>
</dbReference>
<dbReference type="OrthoDB" id="9782991at2"/>
<keyword evidence="3" id="KW-0731">Sigma factor</keyword>
<dbReference type="InterPro" id="IPR036388">
    <property type="entry name" value="WH-like_DNA-bd_sf"/>
</dbReference>
<accession>A0A2U2B467</accession>
<dbReference type="SUPFAM" id="SSF88659">
    <property type="entry name" value="Sigma3 and sigma4 domains of RNA polymerase sigma factors"/>
    <property type="match status" value="1"/>
</dbReference>
<reference evidence="7 8" key="1">
    <citation type="submission" date="2018-05" db="EMBL/GenBank/DDBJ databases">
        <title>Marinilabilia rubrum sp. nov., isolated from saltern sediment.</title>
        <authorList>
            <person name="Zhang R."/>
        </authorList>
    </citation>
    <scope>NUCLEOTIDE SEQUENCE [LARGE SCALE GENOMIC DNA]</scope>
    <source>
        <strain evidence="7 8">WTE16</strain>
    </source>
</reference>
<dbReference type="AlphaFoldDB" id="A0A2U2B467"/>
<dbReference type="Gene3D" id="1.10.1740.10">
    <property type="match status" value="1"/>
</dbReference>
<dbReference type="InterPro" id="IPR013324">
    <property type="entry name" value="RNA_pol_sigma_r3/r4-like"/>
</dbReference>
<evidence type="ECO:0000256" key="1">
    <source>
        <dbReference type="ARBA" id="ARBA00010641"/>
    </source>
</evidence>
<dbReference type="InterPro" id="IPR014284">
    <property type="entry name" value="RNA_pol_sigma-70_dom"/>
</dbReference>
<comment type="similarity">
    <text evidence="1">Belongs to the sigma-70 factor family. ECF subfamily.</text>
</comment>
<dbReference type="Pfam" id="PF04542">
    <property type="entry name" value="Sigma70_r2"/>
    <property type="match status" value="1"/>
</dbReference>
<evidence type="ECO:0000259" key="6">
    <source>
        <dbReference type="Pfam" id="PF08281"/>
    </source>
</evidence>
<keyword evidence="8" id="KW-1185">Reference proteome</keyword>
<dbReference type="InterPro" id="IPR014327">
    <property type="entry name" value="RNA_pol_sigma70_bacteroid"/>
</dbReference>
<dbReference type="NCBIfam" id="TIGR02985">
    <property type="entry name" value="Sig70_bacteroi1"/>
    <property type="match status" value="1"/>
</dbReference>
<feature type="domain" description="RNA polymerase sigma factor 70 region 4 type 2" evidence="6">
    <location>
        <begin position="124"/>
        <end position="175"/>
    </location>
</feature>
<dbReference type="Gene3D" id="1.10.10.10">
    <property type="entry name" value="Winged helix-like DNA-binding domain superfamily/Winged helix DNA-binding domain"/>
    <property type="match status" value="1"/>
</dbReference>
<keyword evidence="2" id="KW-0805">Transcription regulation</keyword>
<dbReference type="InterPro" id="IPR007627">
    <property type="entry name" value="RNA_pol_sigma70_r2"/>
</dbReference>
<dbReference type="RefSeq" id="WP_109265972.1">
    <property type="nucleotide sequence ID" value="NZ_QEWP01000023.1"/>
</dbReference>
<name>A0A2U2B467_9BACT</name>
<dbReference type="GO" id="GO:0016987">
    <property type="term" value="F:sigma factor activity"/>
    <property type="evidence" value="ECO:0007669"/>
    <property type="project" value="UniProtKB-KW"/>
</dbReference>
<protein>
    <submittedName>
        <fullName evidence="7">RNA polymerase sigma-70 factor</fullName>
    </submittedName>
</protein>
<keyword evidence="4" id="KW-0804">Transcription</keyword>
<dbReference type="PANTHER" id="PTHR43133">
    <property type="entry name" value="RNA POLYMERASE ECF-TYPE SIGMA FACTO"/>
    <property type="match status" value="1"/>
</dbReference>
<dbReference type="InterPro" id="IPR013249">
    <property type="entry name" value="RNA_pol_sigma70_r4_t2"/>
</dbReference>
<dbReference type="GO" id="GO:0003677">
    <property type="term" value="F:DNA binding"/>
    <property type="evidence" value="ECO:0007669"/>
    <property type="project" value="InterPro"/>
</dbReference>
<gene>
    <name evidence="7" type="ORF">DDZ16_18530</name>
</gene>
<evidence type="ECO:0000256" key="3">
    <source>
        <dbReference type="ARBA" id="ARBA00023082"/>
    </source>
</evidence>
<evidence type="ECO:0000313" key="8">
    <source>
        <dbReference type="Proteomes" id="UP000244956"/>
    </source>
</evidence>
<dbReference type="CDD" id="cd06171">
    <property type="entry name" value="Sigma70_r4"/>
    <property type="match status" value="1"/>
</dbReference>
<dbReference type="Pfam" id="PF08281">
    <property type="entry name" value="Sigma70_r4_2"/>
    <property type="match status" value="1"/>
</dbReference>
<dbReference type="GO" id="GO:0006352">
    <property type="term" value="P:DNA-templated transcription initiation"/>
    <property type="evidence" value="ECO:0007669"/>
    <property type="project" value="InterPro"/>
</dbReference>
<dbReference type="EMBL" id="QEWP01000023">
    <property type="protein sequence ID" value="PWD97860.1"/>
    <property type="molecule type" value="Genomic_DNA"/>
</dbReference>
<comment type="caution">
    <text evidence="7">The sequence shown here is derived from an EMBL/GenBank/DDBJ whole genome shotgun (WGS) entry which is preliminary data.</text>
</comment>
<dbReference type="NCBIfam" id="TIGR02937">
    <property type="entry name" value="sigma70-ECF"/>
    <property type="match status" value="1"/>
</dbReference>
<evidence type="ECO:0000313" key="7">
    <source>
        <dbReference type="EMBL" id="PWD97860.1"/>
    </source>
</evidence>
<organism evidence="7 8">
    <name type="scientific">Marinilabilia rubra</name>
    <dbReference type="NCBI Taxonomy" id="2162893"/>
    <lineage>
        <taxon>Bacteria</taxon>
        <taxon>Pseudomonadati</taxon>
        <taxon>Bacteroidota</taxon>
        <taxon>Bacteroidia</taxon>
        <taxon>Marinilabiliales</taxon>
        <taxon>Marinilabiliaceae</taxon>
        <taxon>Marinilabilia</taxon>
    </lineage>
</organism>
<evidence type="ECO:0000256" key="4">
    <source>
        <dbReference type="ARBA" id="ARBA00023163"/>
    </source>
</evidence>
<dbReference type="Proteomes" id="UP000244956">
    <property type="component" value="Unassembled WGS sequence"/>
</dbReference>
<evidence type="ECO:0000259" key="5">
    <source>
        <dbReference type="Pfam" id="PF04542"/>
    </source>
</evidence>
<dbReference type="SUPFAM" id="SSF88946">
    <property type="entry name" value="Sigma2 domain of RNA polymerase sigma factors"/>
    <property type="match status" value="1"/>
</dbReference>
<dbReference type="InterPro" id="IPR013325">
    <property type="entry name" value="RNA_pol_sigma_r2"/>
</dbReference>
<evidence type="ECO:0000256" key="2">
    <source>
        <dbReference type="ARBA" id="ARBA00023015"/>
    </source>
</evidence>